<feature type="domain" description="DUF7094" evidence="3">
    <location>
        <begin position="229"/>
        <end position="341"/>
    </location>
</feature>
<dbReference type="Proteomes" id="UP001597119">
    <property type="component" value="Unassembled WGS sequence"/>
</dbReference>
<sequence length="433" mass="46205">MRLTLPALVALLVAVATVTAGTPVPLPPETETAVGPSTGQATVSDAASTQSVASPIDPLQNTTDYLALPGQTRANAQFGNGTLDVTGTVAAERSRLQTELNESATLKAFQAADSTTARTAIVERAVNRIENRTETLRTRQQRAITAYNRGDLSTDAFLQRLAVVDTEASQLRQYIDGVLRRTGRTPGYSLPNDLKTRLESVKVEPTVLQGPIRTSVTQTMAGESDELDVYVETTSDGVVLARLSGGRYVREAFLASEYQQPGPDQFAQSDLPQITAAYERALKLYPWAFNNSITSTSVTGYGSTSAYQINVDHSQGVLTSYLDGTTTNVFREVQEKRLSRLAIARNATNRTSDLTITAGLTHESGPMNVTVADTVTGDPVDARITVDGQFVGETGLDGSRWTIRPHGPVTVNATTSTGEHVTLDLGGASPGED</sequence>
<evidence type="ECO:0000256" key="1">
    <source>
        <dbReference type="SAM" id="MobiDB-lite"/>
    </source>
</evidence>
<organism evidence="5 6">
    <name type="scientific">Halorientalis brevis</name>
    <dbReference type="NCBI Taxonomy" id="1126241"/>
    <lineage>
        <taxon>Archaea</taxon>
        <taxon>Methanobacteriati</taxon>
        <taxon>Methanobacteriota</taxon>
        <taxon>Stenosarchaea group</taxon>
        <taxon>Halobacteria</taxon>
        <taxon>Halobacteriales</taxon>
        <taxon>Haloarculaceae</taxon>
        <taxon>Halorientalis</taxon>
    </lineage>
</organism>
<comment type="caution">
    <text evidence="5">The sequence shown here is derived from an EMBL/GenBank/DDBJ whole genome shotgun (WGS) entry which is preliminary data.</text>
</comment>
<dbReference type="InterPro" id="IPR055520">
    <property type="entry name" value="DUF7094"/>
</dbReference>
<feature type="region of interest" description="Disordered" evidence="1">
    <location>
        <begin position="25"/>
        <end position="56"/>
    </location>
</feature>
<proteinExistence type="predicted"/>
<dbReference type="AlphaFoldDB" id="A0ABD6C8U0"/>
<dbReference type="RefSeq" id="WP_247380089.1">
    <property type="nucleotide sequence ID" value="NZ_JALLGV010000007.1"/>
</dbReference>
<gene>
    <name evidence="5" type="ORF">ACFR9U_04845</name>
</gene>
<evidence type="ECO:0008006" key="7">
    <source>
        <dbReference type="Google" id="ProtNLM"/>
    </source>
</evidence>
<keyword evidence="6" id="KW-1185">Reference proteome</keyword>
<evidence type="ECO:0000313" key="5">
    <source>
        <dbReference type="EMBL" id="MFD1586297.1"/>
    </source>
</evidence>
<evidence type="ECO:0000259" key="2">
    <source>
        <dbReference type="Pfam" id="PF23374"/>
    </source>
</evidence>
<feature type="domain" description="DUF7096" evidence="4">
    <location>
        <begin position="1"/>
        <end position="224"/>
    </location>
</feature>
<dbReference type="InterPro" id="IPR056397">
    <property type="entry name" value="Fn3_arc"/>
</dbReference>
<evidence type="ECO:0000259" key="4">
    <source>
        <dbReference type="Pfam" id="PF23379"/>
    </source>
</evidence>
<dbReference type="EMBL" id="JBHUDJ010000002">
    <property type="protein sequence ID" value="MFD1586297.1"/>
    <property type="molecule type" value="Genomic_DNA"/>
</dbReference>
<feature type="compositionally biased region" description="Polar residues" evidence="1">
    <location>
        <begin position="35"/>
        <end position="56"/>
    </location>
</feature>
<name>A0ABD6C8U0_9EURY</name>
<accession>A0ABD6C8U0</accession>
<dbReference type="Pfam" id="PF23374">
    <property type="entry name" value="Fn3_arc"/>
    <property type="match status" value="1"/>
</dbReference>
<reference evidence="5 6" key="1">
    <citation type="journal article" date="2019" name="Int. J. Syst. Evol. Microbiol.">
        <title>The Global Catalogue of Microorganisms (GCM) 10K type strain sequencing project: providing services to taxonomists for standard genome sequencing and annotation.</title>
        <authorList>
            <consortium name="The Broad Institute Genomics Platform"/>
            <consortium name="The Broad Institute Genome Sequencing Center for Infectious Disease"/>
            <person name="Wu L."/>
            <person name="Ma J."/>
        </authorList>
    </citation>
    <scope>NUCLEOTIDE SEQUENCE [LARGE SCALE GENOMIC DNA]</scope>
    <source>
        <strain evidence="5 6">CGMCC 1.12125</strain>
    </source>
</reference>
<dbReference type="Pfam" id="PF23375">
    <property type="entry name" value="DUF7094"/>
    <property type="match status" value="1"/>
</dbReference>
<evidence type="ECO:0000259" key="3">
    <source>
        <dbReference type="Pfam" id="PF23375"/>
    </source>
</evidence>
<dbReference type="InterPro" id="IPR055522">
    <property type="entry name" value="DUF7096"/>
</dbReference>
<dbReference type="Pfam" id="PF23379">
    <property type="entry name" value="DUF7096"/>
    <property type="match status" value="1"/>
</dbReference>
<protein>
    <recommendedName>
        <fullName evidence="7">LPP20 lipoprotein</fullName>
    </recommendedName>
</protein>
<evidence type="ECO:0000313" key="6">
    <source>
        <dbReference type="Proteomes" id="UP001597119"/>
    </source>
</evidence>
<feature type="domain" description="Fibronectin-III type-like" evidence="2">
    <location>
        <begin position="346"/>
        <end position="419"/>
    </location>
</feature>